<evidence type="ECO:0000313" key="2">
    <source>
        <dbReference type="EMBL" id="KAG5589780.1"/>
    </source>
</evidence>
<keyword evidence="1" id="KW-0732">Signal</keyword>
<accession>A0A9J5XQZ0</accession>
<feature type="chain" id="PRO_5039907958" evidence="1">
    <location>
        <begin position="19"/>
        <end position="77"/>
    </location>
</feature>
<keyword evidence="3" id="KW-1185">Reference proteome</keyword>
<dbReference type="EMBL" id="JACXVP010000008">
    <property type="protein sequence ID" value="KAG5589780.1"/>
    <property type="molecule type" value="Genomic_DNA"/>
</dbReference>
<feature type="signal peptide" evidence="1">
    <location>
        <begin position="1"/>
        <end position="18"/>
    </location>
</feature>
<name>A0A9J5XQZ0_SOLCO</name>
<protein>
    <submittedName>
        <fullName evidence="2">Uncharacterized protein</fullName>
    </submittedName>
</protein>
<dbReference type="Proteomes" id="UP000824120">
    <property type="component" value="Chromosome 8"/>
</dbReference>
<evidence type="ECO:0000256" key="1">
    <source>
        <dbReference type="SAM" id="SignalP"/>
    </source>
</evidence>
<sequence length="77" mass="8860">MALLVGLVILDIHVEVLPNCIRWLVSLTDKRKLKKSEVKTQKLLSNSPEVRGNCDCYVKKQHQCVIYNAGTIRMHNR</sequence>
<comment type="caution">
    <text evidence="2">The sequence shown here is derived from an EMBL/GenBank/DDBJ whole genome shotgun (WGS) entry which is preliminary data.</text>
</comment>
<dbReference type="AlphaFoldDB" id="A0A9J5XQZ0"/>
<reference evidence="2 3" key="1">
    <citation type="submission" date="2020-09" db="EMBL/GenBank/DDBJ databases">
        <title>De no assembly of potato wild relative species, Solanum commersonii.</title>
        <authorList>
            <person name="Cho K."/>
        </authorList>
    </citation>
    <scope>NUCLEOTIDE SEQUENCE [LARGE SCALE GENOMIC DNA]</scope>
    <source>
        <strain evidence="2">LZ3.2</strain>
        <tissue evidence="2">Leaf</tissue>
    </source>
</reference>
<proteinExistence type="predicted"/>
<gene>
    <name evidence="2" type="ORF">H5410_040294</name>
</gene>
<organism evidence="2 3">
    <name type="scientific">Solanum commersonii</name>
    <name type="common">Commerson's wild potato</name>
    <name type="synonym">Commerson's nightshade</name>
    <dbReference type="NCBI Taxonomy" id="4109"/>
    <lineage>
        <taxon>Eukaryota</taxon>
        <taxon>Viridiplantae</taxon>
        <taxon>Streptophyta</taxon>
        <taxon>Embryophyta</taxon>
        <taxon>Tracheophyta</taxon>
        <taxon>Spermatophyta</taxon>
        <taxon>Magnoliopsida</taxon>
        <taxon>eudicotyledons</taxon>
        <taxon>Gunneridae</taxon>
        <taxon>Pentapetalae</taxon>
        <taxon>asterids</taxon>
        <taxon>lamiids</taxon>
        <taxon>Solanales</taxon>
        <taxon>Solanaceae</taxon>
        <taxon>Solanoideae</taxon>
        <taxon>Solaneae</taxon>
        <taxon>Solanum</taxon>
    </lineage>
</organism>
<evidence type="ECO:0000313" key="3">
    <source>
        <dbReference type="Proteomes" id="UP000824120"/>
    </source>
</evidence>